<keyword evidence="2" id="KW-1185">Reference proteome</keyword>
<evidence type="ECO:0000313" key="2">
    <source>
        <dbReference type="Proteomes" id="UP000887565"/>
    </source>
</evidence>
<name>A0A915KH44_ROMCU</name>
<reference evidence="3" key="1">
    <citation type="submission" date="2022-11" db="UniProtKB">
        <authorList>
            <consortium name="WormBaseParasite"/>
        </authorList>
    </citation>
    <scope>IDENTIFICATION</scope>
</reference>
<feature type="compositionally biased region" description="Basic and acidic residues" evidence="1">
    <location>
        <begin position="49"/>
        <end position="60"/>
    </location>
</feature>
<evidence type="ECO:0000313" key="3">
    <source>
        <dbReference type="WBParaSite" id="nRc.2.0.1.t37264-RA"/>
    </source>
</evidence>
<feature type="region of interest" description="Disordered" evidence="1">
    <location>
        <begin position="49"/>
        <end position="77"/>
    </location>
</feature>
<sequence length="77" mass="9118">MEIKSQSTFDCISWYFHLIFNDGESSEMKDNRKNKKHFKLVKAIVRKDKNEITEKSENEQKTGTARNKNNTKKNISH</sequence>
<dbReference type="Proteomes" id="UP000887565">
    <property type="component" value="Unplaced"/>
</dbReference>
<protein>
    <submittedName>
        <fullName evidence="3">Uncharacterized protein</fullName>
    </submittedName>
</protein>
<accession>A0A915KH44</accession>
<dbReference type="AlphaFoldDB" id="A0A915KH44"/>
<evidence type="ECO:0000256" key="1">
    <source>
        <dbReference type="SAM" id="MobiDB-lite"/>
    </source>
</evidence>
<proteinExistence type="predicted"/>
<organism evidence="2 3">
    <name type="scientific">Romanomermis culicivorax</name>
    <name type="common">Nematode worm</name>
    <dbReference type="NCBI Taxonomy" id="13658"/>
    <lineage>
        <taxon>Eukaryota</taxon>
        <taxon>Metazoa</taxon>
        <taxon>Ecdysozoa</taxon>
        <taxon>Nematoda</taxon>
        <taxon>Enoplea</taxon>
        <taxon>Dorylaimia</taxon>
        <taxon>Mermithida</taxon>
        <taxon>Mermithoidea</taxon>
        <taxon>Mermithidae</taxon>
        <taxon>Romanomermis</taxon>
    </lineage>
</organism>
<dbReference type="WBParaSite" id="nRc.2.0.1.t37264-RA">
    <property type="protein sequence ID" value="nRc.2.0.1.t37264-RA"/>
    <property type="gene ID" value="nRc.2.0.1.g37264"/>
</dbReference>